<proteinExistence type="predicted"/>
<name>A0A9D3U9W9_9ROSI</name>
<dbReference type="InterPro" id="IPR052343">
    <property type="entry name" value="Retrotransposon-Effector_Assoc"/>
</dbReference>
<gene>
    <name evidence="1" type="ORF">J1N35_044652</name>
</gene>
<evidence type="ECO:0000313" key="1">
    <source>
        <dbReference type="EMBL" id="KAH1032478.1"/>
    </source>
</evidence>
<protein>
    <recommendedName>
        <fullName evidence="3">Reverse transcriptase domain-containing protein</fullName>
    </recommendedName>
</protein>
<dbReference type="Proteomes" id="UP000828251">
    <property type="component" value="Unassembled WGS sequence"/>
</dbReference>
<evidence type="ECO:0000313" key="2">
    <source>
        <dbReference type="Proteomes" id="UP000828251"/>
    </source>
</evidence>
<dbReference type="PANTHER" id="PTHR46890:SF48">
    <property type="entry name" value="RNA-DIRECTED DNA POLYMERASE"/>
    <property type="match status" value="1"/>
</dbReference>
<evidence type="ECO:0008006" key="3">
    <source>
        <dbReference type="Google" id="ProtNLM"/>
    </source>
</evidence>
<sequence>MGDEVVSEFQFAFISGRNILNSVLIANDIINHMKRRGVEGVTFKVDFQKAYDSMDRDFFIFVMESMSFGERWSVWIRRCISSATISILVNDAPTNRFYVKRGLAKESARLGDVPVA</sequence>
<dbReference type="AlphaFoldDB" id="A0A9D3U9W9"/>
<accession>A0A9D3U9W9</accession>
<keyword evidence="2" id="KW-1185">Reference proteome</keyword>
<comment type="caution">
    <text evidence="1">The sequence shown here is derived from an EMBL/GenBank/DDBJ whole genome shotgun (WGS) entry which is preliminary data.</text>
</comment>
<dbReference type="EMBL" id="JAIQCV010000013">
    <property type="protein sequence ID" value="KAH1032478.1"/>
    <property type="molecule type" value="Genomic_DNA"/>
</dbReference>
<dbReference type="PANTHER" id="PTHR46890">
    <property type="entry name" value="NON-LTR RETROLELEMENT REVERSE TRANSCRIPTASE-LIKE PROTEIN-RELATED"/>
    <property type="match status" value="1"/>
</dbReference>
<dbReference type="OrthoDB" id="998159at2759"/>
<reference evidence="1 2" key="1">
    <citation type="journal article" date="2021" name="Plant Biotechnol. J.">
        <title>Multi-omics assisted identification of the key and species-specific regulatory components of drought-tolerant mechanisms in Gossypium stocksii.</title>
        <authorList>
            <person name="Yu D."/>
            <person name="Ke L."/>
            <person name="Zhang D."/>
            <person name="Wu Y."/>
            <person name="Sun Y."/>
            <person name="Mei J."/>
            <person name="Sun J."/>
            <person name="Sun Y."/>
        </authorList>
    </citation>
    <scope>NUCLEOTIDE SEQUENCE [LARGE SCALE GENOMIC DNA]</scope>
    <source>
        <strain evidence="2">cv. E1</strain>
        <tissue evidence="1">Leaf</tissue>
    </source>
</reference>
<organism evidence="1 2">
    <name type="scientific">Gossypium stocksii</name>
    <dbReference type="NCBI Taxonomy" id="47602"/>
    <lineage>
        <taxon>Eukaryota</taxon>
        <taxon>Viridiplantae</taxon>
        <taxon>Streptophyta</taxon>
        <taxon>Embryophyta</taxon>
        <taxon>Tracheophyta</taxon>
        <taxon>Spermatophyta</taxon>
        <taxon>Magnoliopsida</taxon>
        <taxon>eudicotyledons</taxon>
        <taxon>Gunneridae</taxon>
        <taxon>Pentapetalae</taxon>
        <taxon>rosids</taxon>
        <taxon>malvids</taxon>
        <taxon>Malvales</taxon>
        <taxon>Malvaceae</taxon>
        <taxon>Malvoideae</taxon>
        <taxon>Gossypium</taxon>
    </lineage>
</organism>